<proteinExistence type="inferred from homology"/>
<sequence>MKAVELTGKRSLKLTERERPSIQDDEILLKVHAVGVCGSDLRIFQNGDDRVDYPRITGHEIAGEIVEIGPEVYRFQIGDRVTLGAHMPCGTCHFCQANEGHHCVKGWSIGYQVDGGFAEYVVLPSLFIRNGSVQRIAATTSYKLACLSEPFSCVLSGLQELEVHAGETVVVYGAGAIGCMYIAALKRMGAAKIIAVQRSKDRQKKALEIGADIVIDPNRENTVDSVMAETEGLGAHAVIVTAPSPAVQNEALILARTTGRVLYFAGIKSVTDMPINTNPIIYKQLKIVGTHGAPRHLHMEAVKWIDQSLLDFSFFVTHTFPLEETEKAFETALSKEGLKSVVVPTQKK</sequence>
<dbReference type="STRING" id="171693.BN988_02053"/>
<dbReference type="InterPro" id="IPR013149">
    <property type="entry name" value="ADH-like_C"/>
</dbReference>
<accession>W9AKV7</accession>
<dbReference type="AlphaFoldDB" id="W9AKV7"/>
<dbReference type="InterPro" id="IPR050129">
    <property type="entry name" value="Zn_alcohol_dh"/>
</dbReference>
<protein>
    <submittedName>
        <fullName evidence="6">Sorbitol dehydrogenase</fullName>
    </submittedName>
</protein>
<keyword evidence="3" id="KW-0560">Oxidoreductase</keyword>
<dbReference type="GO" id="GO:0016491">
    <property type="term" value="F:oxidoreductase activity"/>
    <property type="evidence" value="ECO:0007669"/>
    <property type="project" value="UniProtKB-KW"/>
</dbReference>
<dbReference type="SUPFAM" id="SSF51735">
    <property type="entry name" value="NAD(P)-binding Rossmann-fold domains"/>
    <property type="match status" value="1"/>
</dbReference>
<evidence type="ECO:0000256" key="4">
    <source>
        <dbReference type="RuleBase" id="RU361277"/>
    </source>
</evidence>
<keyword evidence="1 4" id="KW-0479">Metal-binding</keyword>
<dbReference type="EMBL" id="CCAX010000001">
    <property type="protein sequence ID" value="CDO03537.1"/>
    <property type="molecule type" value="Genomic_DNA"/>
</dbReference>
<dbReference type="PROSITE" id="PS00059">
    <property type="entry name" value="ADH_ZINC"/>
    <property type="match status" value="1"/>
</dbReference>
<name>W9AKV7_9BACI</name>
<dbReference type="InterPro" id="IPR013154">
    <property type="entry name" value="ADH-like_N"/>
</dbReference>
<dbReference type="InterPro" id="IPR011032">
    <property type="entry name" value="GroES-like_sf"/>
</dbReference>
<dbReference type="RefSeq" id="WP_036575694.1">
    <property type="nucleotide sequence ID" value="NZ_CABLBW010000001.1"/>
</dbReference>
<organism evidence="6 7">
    <name type="scientific">Oceanobacillus picturae</name>
    <dbReference type="NCBI Taxonomy" id="171693"/>
    <lineage>
        <taxon>Bacteria</taxon>
        <taxon>Bacillati</taxon>
        <taxon>Bacillota</taxon>
        <taxon>Bacilli</taxon>
        <taxon>Bacillales</taxon>
        <taxon>Bacillaceae</taxon>
        <taxon>Oceanobacillus</taxon>
    </lineage>
</organism>
<dbReference type="Gene3D" id="3.40.50.720">
    <property type="entry name" value="NAD(P)-binding Rossmann-like Domain"/>
    <property type="match status" value="1"/>
</dbReference>
<evidence type="ECO:0000313" key="6">
    <source>
        <dbReference type="EMBL" id="CDO03537.1"/>
    </source>
</evidence>
<comment type="similarity">
    <text evidence="4">Belongs to the zinc-containing alcohol dehydrogenase family.</text>
</comment>
<dbReference type="SUPFAM" id="SSF50129">
    <property type="entry name" value="GroES-like"/>
    <property type="match status" value="1"/>
</dbReference>
<reference evidence="6" key="1">
    <citation type="submission" date="2014-03" db="EMBL/GenBank/DDBJ databases">
        <title>Draft genome sequencing of Oceanobacillus picturae strain S1 isolated from human gut.</title>
        <authorList>
            <person name="Croce O."/>
            <person name="Lagier J.C."/>
            <person name="Raoult D."/>
        </authorList>
    </citation>
    <scope>NUCLEOTIDE SEQUENCE [LARGE SCALE GENOMIC DNA]</scope>
    <source>
        <strain evidence="6">S1</strain>
    </source>
</reference>
<gene>
    <name evidence="6" type="primary">gutB_3</name>
    <name evidence="6" type="ORF">BN988_02053</name>
</gene>
<comment type="cofactor">
    <cofactor evidence="4">
        <name>Zn(2+)</name>
        <dbReference type="ChEBI" id="CHEBI:29105"/>
    </cofactor>
</comment>
<dbReference type="InterPro" id="IPR002328">
    <property type="entry name" value="ADH_Zn_CS"/>
</dbReference>
<dbReference type="eggNOG" id="COG1063">
    <property type="taxonomic scope" value="Bacteria"/>
</dbReference>
<keyword evidence="7" id="KW-1185">Reference proteome</keyword>
<evidence type="ECO:0000259" key="5">
    <source>
        <dbReference type="SMART" id="SM00829"/>
    </source>
</evidence>
<evidence type="ECO:0000256" key="1">
    <source>
        <dbReference type="ARBA" id="ARBA00022723"/>
    </source>
</evidence>
<evidence type="ECO:0000256" key="2">
    <source>
        <dbReference type="ARBA" id="ARBA00022833"/>
    </source>
</evidence>
<feature type="domain" description="Enoyl reductase (ER)" evidence="5">
    <location>
        <begin position="8"/>
        <end position="342"/>
    </location>
</feature>
<dbReference type="SMART" id="SM00829">
    <property type="entry name" value="PKS_ER"/>
    <property type="match status" value="1"/>
</dbReference>
<dbReference type="Proteomes" id="UP000028863">
    <property type="component" value="Unassembled WGS sequence"/>
</dbReference>
<dbReference type="PANTHER" id="PTHR43401">
    <property type="entry name" value="L-THREONINE 3-DEHYDROGENASE"/>
    <property type="match status" value="1"/>
</dbReference>
<dbReference type="PANTHER" id="PTHR43401:SF2">
    <property type="entry name" value="L-THREONINE 3-DEHYDROGENASE"/>
    <property type="match status" value="1"/>
</dbReference>
<reference evidence="6" key="2">
    <citation type="submission" date="2014-03" db="EMBL/GenBank/DDBJ databases">
        <authorList>
            <person name="Urmite Genomes"/>
        </authorList>
    </citation>
    <scope>NUCLEOTIDE SEQUENCE</scope>
    <source>
        <strain evidence="6">S1</strain>
    </source>
</reference>
<keyword evidence="2 4" id="KW-0862">Zinc</keyword>
<dbReference type="Pfam" id="PF00107">
    <property type="entry name" value="ADH_zinc_N"/>
    <property type="match status" value="1"/>
</dbReference>
<dbReference type="Gene3D" id="3.90.180.10">
    <property type="entry name" value="Medium-chain alcohol dehydrogenases, catalytic domain"/>
    <property type="match status" value="1"/>
</dbReference>
<evidence type="ECO:0000313" key="7">
    <source>
        <dbReference type="Proteomes" id="UP000028863"/>
    </source>
</evidence>
<dbReference type="InterPro" id="IPR020843">
    <property type="entry name" value="ER"/>
</dbReference>
<evidence type="ECO:0000256" key="3">
    <source>
        <dbReference type="ARBA" id="ARBA00023002"/>
    </source>
</evidence>
<dbReference type="Pfam" id="PF08240">
    <property type="entry name" value="ADH_N"/>
    <property type="match status" value="1"/>
</dbReference>
<comment type="caution">
    <text evidence="6">The sequence shown here is derived from an EMBL/GenBank/DDBJ whole genome shotgun (WGS) entry which is preliminary data.</text>
</comment>
<dbReference type="InterPro" id="IPR036291">
    <property type="entry name" value="NAD(P)-bd_dom_sf"/>
</dbReference>
<dbReference type="GO" id="GO:0008270">
    <property type="term" value="F:zinc ion binding"/>
    <property type="evidence" value="ECO:0007669"/>
    <property type="project" value="InterPro"/>
</dbReference>